<feature type="transmembrane region" description="Helical" evidence="1">
    <location>
        <begin position="253"/>
        <end position="270"/>
    </location>
</feature>
<evidence type="ECO:0000256" key="2">
    <source>
        <dbReference type="SAM" id="SignalP"/>
    </source>
</evidence>
<feature type="transmembrane region" description="Helical" evidence="1">
    <location>
        <begin position="402"/>
        <end position="424"/>
    </location>
</feature>
<reference evidence="4" key="1">
    <citation type="journal article" date="2015" name="PLoS ONE">
        <title>Comprehensive Evaluation of Toxoplasma gondii VEG and Neospora caninum LIV Genomes with Tachyzoite Stage Transcriptome and Proteome Defines Novel Transcript Features.</title>
        <authorList>
            <person name="Ramaprasad A."/>
            <person name="Mourier T."/>
            <person name="Naeem R."/>
            <person name="Malas T.B."/>
            <person name="Moussa E."/>
            <person name="Panigrahi A."/>
            <person name="Vermont S.J."/>
            <person name="Otto T.D."/>
            <person name="Wastling J."/>
            <person name="Pain A."/>
        </authorList>
    </citation>
    <scope>NUCLEOTIDE SEQUENCE</scope>
    <source>
        <strain evidence="4">Liverpool</strain>
    </source>
</reference>
<evidence type="ECO:0000259" key="3">
    <source>
        <dbReference type="Pfam" id="PF07699"/>
    </source>
</evidence>
<evidence type="ECO:0000256" key="1">
    <source>
        <dbReference type="SAM" id="Phobius"/>
    </source>
</evidence>
<keyword evidence="1" id="KW-1133">Transmembrane helix</keyword>
<dbReference type="PANTHER" id="PTHR11319">
    <property type="entry name" value="G PROTEIN-COUPLED RECEPTOR-RELATED"/>
    <property type="match status" value="1"/>
</dbReference>
<feature type="transmembrane region" description="Helical" evidence="1">
    <location>
        <begin position="510"/>
        <end position="528"/>
    </location>
</feature>
<feature type="transmembrane region" description="Helical" evidence="1">
    <location>
        <begin position="462"/>
        <end position="481"/>
    </location>
</feature>
<dbReference type="EMBL" id="LN714481">
    <property type="protein sequence ID" value="CEL66414.1"/>
    <property type="molecule type" value="Genomic_DNA"/>
</dbReference>
<dbReference type="Pfam" id="PF07699">
    <property type="entry name" value="Ephrin_rec_like"/>
    <property type="match status" value="1"/>
</dbReference>
<feature type="transmembrane region" description="Helical" evidence="1">
    <location>
        <begin position="534"/>
        <end position="552"/>
    </location>
</feature>
<dbReference type="PANTHER" id="PTHR11319:SF35">
    <property type="entry name" value="OUTER MEMBRANE PROTEIN PMPC-RELATED"/>
    <property type="match status" value="1"/>
</dbReference>
<feature type="chain" id="PRO_5002523126" description="Tyrosine-protein kinase ephrin type A/B receptor-like domain-containing protein" evidence="2">
    <location>
        <begin position="36"/>
        <end position="925"/>
    </location>
</feature>
<gene>
    <name evidence="4" type="ORF">BN1204_022290</name>
</gene>
<feature type="domain" description="Tyrosine-protein kinase ephrin type A/B receptor-like" evidence="3">
    <location>
        <begin position="57"/>
        <end position="96"/>
    </location>
</feature>
<keyword evidence="2" id="KW-0732">Signal</keyword>
<keyword evidence="1" id="KW-0472">Membrane</keyword>
<feature type="transmembrane region" description="Helical" evidence="1">
    <location>
        <begin position="344"/>
        <end position="371"/>
    </location>
</feature>
<evidence type="ECO:0000313" key="4">
    <source>
        <dbReference type="EMBL" id="CEL66414.1"/>
    </source>
</evidence>
<dbReference type="InterPro" id="IPR011641">
    <property type="entry name" value="Tyr-kin_ephrin_A/B_rcpt-like"/>
</dbReference>
<organism evidence="4">
    <name type="scientific">Neospora caninum (strain Liverpool)</name>
    <dbReference type="NCBI Taxonomy" id="572307"/>
    <lineage>
        <taxon>Eukaryota</taxon>
        <taxon>Sar</taxon>
        <taxon>Alveolata</taxon>
        <taxon>Apicomplexa</taxon>
        <taxon>Conoidasida</taxon>
        <taxon>Coccidia</taxon>
        <taxon>Eucoccidiorida</taxon>
        <taxon>Eimeriorina</taxon>
        <taxon>Sarcocystidae</taxon>
        <taxon>Neospora</taxon>
    </lineage>
</organism>
<protein>
    <recommendedName>
        <fullName evidence="3">Tyrosine-protein kinase ephrin type A/B receptor-like domain-containing protein</fullName>
    </recommendedName>
</protein>
<name>A0A0F7U971_NEOCL</name>
<feature type="signal peptide" evidence="2">
    <location>
        <begin position="1"/>
        <end position="35"/>
    </location>
</feature>
<feature type="transmembrane region" description="Helical" evidence="1">
    <location>
        <begin position="211"/>
        <end position="232"/>
    </location>
</feature>
<keyword evidence="1" id="KW-0812">Transmembrane</keyword>
<dbReference type="Gene3D" id="2.10.50.10">
    <property type="entry name" value="Tumor Necrosis Factor Receptor, subunit A, domain 2"/>
    <property type="match status" value="1"/>
</dbReference>
<sequence length="925" mass="103186">MARRHLRDKVSPPKGRPRSLLVFLVVWVNSLVCNAASSGGSSTSSVCDAGQFGTRPNCAPCPVDHYGPAVGMSRCLHCPLQATTGGVTGAASIGACSCNQGYYLNVQLATCASCPLPADKFFCPGGVTADNIETKCKELDAVSQGGWWIGLPATDAPIIYEACSVRGACVGGCGECRQGHSGPLCAMCISGWSRDYFTTVSHCAECASQPVLAAIHGGTLLGLAIFLAICYFCTNRSMHEKLRGAGDDERSRFVPAMKMLITFLAVWGVYGLQADLRETWAENIEANANRTVSEEGDTAAIDAFSGSPAYFENYVSAARSVLLFTVAGQQVDCWFSHTQQSPLYVYTLVAFLVPIVVLFFLFCIFNAIFVLRRNRPPAAKKLLLIVTSASWRDVLGETLTAAFWQILSAFLILWVPGATTYFIAALQCSPLADGERVQVYDPTVSCGDRSYSNATQVALPGLFVWTFGCPILFFLAMFFYVRSLEEKRYALVFAFLNDFYRAKYFWWESLRLLFVSTLICAAVSPFPIGRPSFLTILLALYGAVFALARPYVEETRPPWVLIKKKKGKGLKISRSLQLRELFMWIDLTLAFQFDSVRISLKSGIRRRAMELLVVVLFSFGQMLLAVWVLWEVATTIKLHFRRKQKADKADGLLPGDMRDLLEEVELQTPREMLSHKFLLKDEHFFADAIRLSPFPEEALAQTVTFIHNENLSACDVYAAADFLFEQGHIEPQGQTLYVTVPRVATMYSDLTYDISTTDEFTEEMTKLLRRVASQLKLHHLVGLRLSVAKQIRAKYQIVGNSGAETRQRQRGSRRRDERQWERLLGGETSADVQLRWLQMRMHPEDATVTRARAEFTLIFPSAKPVCFQEEVDRPEEPSEKEEPGFFEKLGNALFGEEEREEPALPPHLQDPLNVRLHPIPAVDII</sequence>
<feature type="transmembrane region" description="Helical" evidence="1">
    <location>
        <begin position="611"/>
        <end position="630"/>
    </location>
</feature>
<proteinExistence type="predicted"/>
<dbReference type="AlphaFoldDB" id="A0A0F7U971"/>
<dbReference type="SMART" id="SM01411">
    <property type="entry name" value="Ephrin_rec_like"/>
    <property type="match status" value="1"/>
</dbReference>
<accession>A0A0F7U971</accession>